<reference evidence="1 2" key="1">
    <citation type="submission" date="2023-01" db="EMBL/GenBank/DDBJ databases">
        <authorList>
            <person name="Whitehead M."/>
        </authorList>
    </citation>
    <scope>NUCLEOTIDE SEQUENCE [LARGE SCALE GENOMIC DNA]</scope>
</reference>
<comment type="caution">
    <text evidence="1">The sequence shown here is derived from an EMBL/GenBank/DDBJ whole genome shotgun (WGS) entry which is preliminary data.</text>
</comment>
<dbReference type="AlphaFoldDB" id="A0AAV0W418"/>
<organism evidence="1 2">
    <name type="scientific">Macrosiphum euphorbiae</name>
    <name type="common">potato aphid</name>
    <dbReference type="NCBI Taxonomy" id="13131"/>
    <lineage>
        <taxon>Eukaryota</taxon>
        <taxon>Metazoa</taxon>
        <taxon>Ecdysozoa</taxon>
        <taxon>Arthropoda</taxon>
        <taxon>Hexapoda</taxon>
        <taxon>Insecta</taxon>
        <taxon>Pterygota</taxon>
        <taxon>Neoptera</taxon>
        <taxon>Paraneoptera</taxon>
        <taxon>Hemiptera</taxon>
        <taxon>Sternorrhyncha</taxon>
        <taxon>Aphidomorpha</taxon>
        <taxon>Aphidoidea</taxon>
        <taxon>Aphididae</taxon>
        <taxon>Macrosiphini</taxon>
        <taxon>Macrosiphum</taxon>
    </lineage>
</organism>
<protein>
    <submittedName>
        <fullName evidence="1">Uncharacterized protein</fullName>
    </submittedName>
</protein>
<dbReference type="EMBL" id="CARXXK010000001">
    <property type="protein sequence ID" value="CAI6350588.1"/>
    <property type="molecule type" value="Genomic_DNA"/>
</dbReference>
<evidence type="ECO:0000313" key="1">
    <source>
        <dbReference type="EMBL" id="CAI6350588.1"/>
    </source>
</evidence>
<proteinExistence type="predicted"/>
<sequence>MAASAVVDVIIPSETVKFTTLKFSTQTSGPCGYSQTRIYTHLSSYGSQTAMAMARLIYNSVVRRQSNYVSQRRVYIRFAGLLPTAVEQKVPPPCISRG</sequence>
<dbReference type="Proteomes" id="UP001160148">
    <property type="component" value="Unassembled WGS sequence"/>
</dbReference>
<accession>A0AAV0W418</accession>
<evidence type="ECO:0000313" key="2">
    <source>
        <dbReference type="Proteomes" id="UP001160148"/>
    </source>
</evidence>
<name>A0AAV0W418_9HEMI</name>
<gene>
    <name evidence="1" type="ORF">MEUPH1_LOCUS7030</name>
</gene>
<keyword evidence="2" id="KW-1185">Reference proteome</keyword>